<dbReference type="SUPFAM" id="SSF46565">
    <property type="entry name" value="Chaperone J-domain"/>
    <property type="match status" value="1"/>
</dbReference>
<dbReference type="PROSITE" id="PS50076">
    <property type="entry name" value="DNAJ_2"/>
    <property type="match status" value="1"/>
</dbReference>
<name>A0ABS1JZ90_9MICC</name>
<evidence type="ECO:0000313" key="3">
    <source>
        <dbReference type="Proteomes" id="UP000639051"/>
    </source>
</evidence>
<keyword evidence="3" id="KW-1185">Reference proteome</keyword>
<dbReference type="SMART" id="SM00271">
    <property type="entry name" value="DnaJ"/>
    <property type="match status" value="1"/>
</dbReference>
<protein>
    <submittedName>
        <fullName evidence="2">J domain-containing protein</fullName>
    </submittedName>
</protein>
<gene>
    <name evidence="2" type="ORF">JJE72_04240</name>
</gene>
<dbReference type="Pfam" id="PF00226">
    <property type="entry name" value="DnaJ"/>
    <property type="match status" value="1"/>
</dbReference>
<dbReference type="CDD" id="cd06257">
    <property type="entry name" value="DnaJ"/>
    <property type="match status" value="1"/>
</dbReference>
<dbReference type="Gene3D" id="1.10.287.110">
    <property type="entry name" value="DnaJ domain"/>
    <property type="match status" value="1"/>
</dbReference>
<dbReference type="PANTHER" id="PTHR44825:SF1">
    <property type="entry name" value="DNAJ HOMOLOG SUBFAMILY C MEMBER 4"/>
    <property type="match status" value="1"/>
</dbReference>
<dbReference type="InterPro" id="IPR001623">
    <property type="entry name" value="DnaJ_domain"/>
</dbReference>
<dbReference type="RefSeq" id="WP_189693122.1">
    <property type="nucleotide sequence ID" value="NZ_BNCM01000004.1"/>
</dbReference>
<dbReference type="InterPro" id="IPR052763">
    <property type="entry name" value="DnaJ_C4"/>
</dbReference>
<dbReference type="PRINTS" id="PR00625">
    <property type="entry name" value="JDOMAIN"/>
</dbReference>
<feature type="domain" description="J" evidence="1">
    <location>
        <begin position="5"/>
        <end position="71"/>
    </location>
</feature>
<dbReference type="EMBL" id="JAERRC010000012">
    <property type="protein sequence ID" value="MBL0704716.1"/>
    <property type="molecule type" value="Genomic_DNA"/>
</dbReference>
<dbReference type="InterPro" id="IPR036869">
    <property type="entry name" value="J_dom_sf"/>
</dbReference>
<accession>A0ABS1JZ90</accession>
<proteinExistence type="predicted"/>
<sequence length="113" mass="13254">MRGRDFYDVLGVERSASPQEVRAAYRRLLRELHPDRGGHGTAAERERLGEIMEAYAVLGREDRRAAYDAALERAESVLWARELRRSSEWLAPRPAARTDREDDLLWFLLRWFP</sequence>
<reference evidence="2 3" key="1">
    <citation type="submission" date="2021-01" db="EMBL/GenBank/DDBJ databases">
        <title>Genome public.</title>
        <authorList>
            <person name="Liu C."/>
            <person name="Sun Q."/>
        </authorList>
    </citation>
    <scope>NUCLEOTIDE SEQUENCE [LARGE SCALE GENOMIC DNA]</scope>
    <source>
        <strain evidence="2 3">JC656</strain>
    </source>
</reference>
<dbReference type="PANTHER" id="PTHR44825">
    <property type="match status" value="1"/>
</dbReference>
<comment type="caution">
    <text evidence="2">The sequence shown here is derived from an EMBL/GenBank/DDBJ whole genome shotgun (WGS) entry which is preliminary data.</text>
</comment>
<evidence type="ECO:0000259" key="1">
    <source>
        <dbReference type="PROSITE" id="PS50076"/>
    </source>
</evidence>
<evidence type="ECO:0000313" key="2">
    <source>
        <dbReference type="EMBL" id="MBL0704716.1"/>
    </source>
</evidence>
<dbReference type="Proteomes" id="UP000639051">
    <property type="component" value="Unassembled WGS sequence"/>
</dbReference>
<organism evidence="2 3">
    <name type="scientific">Sinomonas cellulolyticus</name>
    <dbReference type="NCBI Taxonomy" id="2801916"/>
    <lineage>
        <taxon>Bacteria</taxon>
        <taxon>Bacillati</taxon>
        <taxon>Actinomycetota</taxon>
        <taxon>Actinomycetes</taxon>
        <taxon>Micrococcales</taxon>
        <taxon>Micrococcaceae</taxon>
        <taxon>Sinomonas</taxon>
    </lineage>
</organism>